<dbReference type="OrthoDB" id="2213137at2759"/>
<comment type="subcellular location">
    <subcellularLocation>
        <location evidence="1">Membrane</location>
        <topology evidence="1">Multi-pass membrane protein</topology>
    </subcellularLocation>
</comment>
<reference evidence="3 4" key="1">
    <citation type="submission" date="2020-03" db="EMBL/GenBank/DDBJ databases">
        <title>Dissostichus mawsoni Genome sequencing and assembly.</title>
        <authorList>
            <person name="Park H."/>
        </authorList>
    </citation>
    <scope>NUCLEOTIDE SEQUENCE [LARGE SCALE GENOMIC DNA]</scope>
    <source>
        <strain evidence="3">DM0001</strain>
        <tissue evidence="3">Muscle</tissue>
    </source>
</reference>
<evidence type="ECO:0000256" key="2">
    <source>
        <dbReference type="SAM" id="Phobius"/>
    </source>
</evidence>
<evidence type="ECO:0000313" key="3">
    <source>
        <dbReference type="EMBL" id="KAF3854509.1"/>
    </source>
</evidence>
<keyword evidence="2" id="KW-0472">Membrane</keyword>
<proteinExistence type="predicted"/>
<protein>
    <submittedName>
        <fullName evidence="3">Uncharacterized protein</fullName>
    </submittedName>
</protein>
<feature type="transmembrane region" description="Helical" evidence="2">
    <location>
        <begin position="30"/>
        <end position="53"/>
    </location>
</feature>
<keyword evidence="2" id="KW-0812">Transmembrane</keyword>
<keyword evidence="4" id="KW-1185">Reference proteome</keyword>
<name>A0A7J5Z0C9_DISMA</name>
<dbReference type="EMBL" id="JAAKFY010000007">
    <property type="protein sequence ID" value="KAF3854509.1"/>
    <property type="molecule type" value="Genomic_DNA"/>
</dbReference>
<feature type="non-terminal residue" evidence="3">
    <location>
        <position position="1"/>
    </location>
</feature>
<organism evidence="3 4">
    <name type="scientific">Dissostichus mawsoni</name>
    <name type="common">Antarctic cod</name>
    <dbReference type="NCBI Taxonomy" id="36200"/>
    <lineage>
        <taxon>Eukaryota</taxon>
        <taxon>Metazoa</taxon>
        <taxon>Chordata</taxon>
        <taxon>Craniata</taxon>
        <taxon>Vertebrata</taxon>
        <taxon>Euteleostomi</taxon>
        <taxon>Actinopterygii</taxon>
        <taxon>Neopterygii</taxon>
        <taxon>Teleostei</taxon>
        <taxon>Neoteleostei</taxon>
        <taxon>Acanthomorphata</taxon>
        <taxon>Eupercaria</taxon>
        <taxon>Perciformes</taxon>
        <taxon>Notothenioidei</taxon>
        <taxon>Nototheniidae</taxon>
        <taxon>Dissostichus</taxon>
    </lineage>
</organism>
<evidence type="ECO:0000313" key="4">
    <source>
        <dbReference type="Proteomes" id="UP000518266"/>
    </source>
</evidence>
<dbReference type="AlphaFoldDB" id="A0A7J5Z0C9"/>
<evidence type="ECO:0000256" key="1">
    <source>
        <dbReference type="ARBA" id="ARBA00004141"/>
    </source>
</evidence>
<sequence>TNHHGRPSEGSEGGVDVASAAAPDGGYARFILLSSFLAFGLTFGVIKAFAPVANALSARYSRRSVVIAGGLISSVGVVFGAFRAT</sequence>
<comment type="caution">
    <text evidence="3">The sequence shown here is derived from an EMBL/GenBank/DDBJ whole genome shotgun (WGS) entry which is preliminary data.</text>
</comment>
<dbReference type="SUPFAM" id="SSF103473">
    <property type="entry name" value="MFS general substrate transporter"/>
    <property type="match status" value="1"/>
</dbReference>
<dbReference type="InterPro" id="IPR036259">
    <property type="entry name" value="MFS_trans_sf"/>
</dbReference>
<gene>
    <name evidence="3" type="ORF">F7725_022564</name>
</gene>
<keyword evidence="2" id="KW-1133">Transmembrane helix</keyword>
<feature type="transmembrane region" description="Helical" evidence="2">
    <location>
        <begin position="65"/>
        <end position="82"/>
    </location>
</feature>
<accession>A0A7J5Z0C9</accession>
<dbReference type="Proteomes" id="UP000518266">
    <property type="component" value="Unassembled WGS sequence"/>
</dbReference>
<dbReference type="GO" id="GO:0016020">
    <property type="term" value="C:membrane"/>
    <property type="evidence" value="ECO:0007669"/>
    <property type="project" value="UniProtKB-SubCell"/>
</dbReference>